<organism evidence="1 2">
    <name type="scientific">Roseovarius azorensis</name>
    <dbReference type="NCBI Taxonomy" id="1287727"/>
    <lineage>
        <taxon>Bacteria</taxon>
        <taxon>Pseudomonadati</taxon>
        <taxon>Pseudomonadota</taxon>
        <taxon>Alphaproteobacteria</taxon>
        <taxon>Rhodobacterales</taxon>
        <taxon>Roseobacteraceae</taxon>
        <taxon>Roseovarius</taxon>
    </lineage>
</organism>
<dbReference type="GO" id="GO:0016301">
    <property type="term" value="F:kinase activity"/>
    <property type="evidence" value="ECO:0007669"/>
    <property type="project" value="UniProtKB-KW"/>
</dbReference>
<sequence>MNAIQAANRRAALIPALADALRGAGIAPGAPALMPDTGLAHDHIRLTGTGRIARLPKQSQMQLGAVENLAYQAACFTRASVSGHAPRLFAVLPPSDALPRGGLIVEDIIGRPARLPGDLPAIVAALAAIHALPVPDAQDRAPLLNPPDPLAGLLEEIGAQAAYLDAAAIAPETRAILDRHLTALRDLAAADARPPKRLISFDAHPGNFLIDTSGRAILVDLEKARYSAPPLDLAHATLYTSTTWDMASHAILTPEETATACRKWLDHLPAEDRAALAPWILPMRRAMWLWSMTWCAKWRVLSGQTARPDAQGEDWAASNSEAALVTHVRGRVDHYLDSRTAARIDKEFGLLTDLL</sequence>
<dbReference type="InterPro" id="IPR011009">
    <property type="entry name" value="Kinase-like_dom_sf"/>
</dbReference>
<dbReference type="EMBL" id="FOAG01000011">
    <property type="protein sequence ID" value="SEM03288.1"/>
    <property type="molecule type" value="Genomic_DNA"/>
</dbReference>
<reference evidence="1 2" key="1">
    <citation type="submission" date="2016-10" db="EMBL/GenBank/DDBJ databases">
        <authorList>
            <person name="de Groot N.N."/>
        </authorList>
    </citation>
    <scope>NUCLEOTIDE SEQUENCE [LARGE SCALE GENOMIC DNA]</scope>
    <source>
        <strain evidence="1 2">DSM 100674</strain>
    </source>
</reference>
<accession>A0A1H7V2Z7</accession>
<proteinExistence type="predicted"/>
<dbReference type="Proteomes" id="UP000199582">
    <property type="component" value="Unassembled WGS sequence"/>
</dbReference>
<gene>
    <name evidence="1" type="ORF">SAMN05443999_111106</name>
</gene>
<keyword evidence="1" id="KW-0808">Transferase</keyword>
<dbReference type="Gene3D" id="3.90.1200.10">
    <property type="match status" value="1"/>
</dbReference>
<name>A0A1H7V2Z7_9RHOB</name>
<dbReference type="OrthoDB" id="6146956at2"/>
<dbReference type="SUPFAM" id="SSF56112">
    <property type="entry name" value="Protein kinase-like (PK-like)"/>
    <property type="match status" value="1"/>
</dbReference>
<evidence type="ECO:0000313" key="1">
    <source>
        <dbReference type="EMBL" id="SEM03288.1"/>
    </source>
</evidence>
<evidence type="ECO:0000313" key="2">
    <source>
        <dbReference type="Proteomes" id="UP000199582"/>
    </source>
</evidence>
<dbReference type="RefSeq" id="WP_093038711.1">
    <property type="nucleotide sequence ID" value="NZ_FOAG01000011.1"/>
</dbReference>
<dbReference type="AlphaFoldDB" id="A0A1H7V2Z7"/>
<keyword evidence="2" id="KW-1185">Reference proteome</keyword>
<dbReference type="STRING" id="1287727.SAMN05443999_111106"/>
<protein>
    <submittedName>
        <fullName evidence="1">Thiamine kinase</fullName>
    </submittedName>
</protein>
<keyword evidence="1" id="KW-0418">Kinase</keyword>